<evidence type="ECO:0000256" key="3">
    <source>
        <dbReference type="SAM" id="MobiDB-lite"/>
    </source>
</evidence>
<dbReference type="EMBL" id="JAWRVE010000126">
    <property type="protein sequence ID" value="KAL1855847.1"/>
    <property type="molecule type" value="Genomic_DNA"/>
</dbReference>
<comment type="caution">
    <text evidence="5">The sequence shown here is derived from an EMBL/GenBank/DDBJ whole genome shotgun (WGS) entry which is preliminary data.</text>
</comment>
<gene>
    <name evidence="5" type="primary">fcf2</name>
    <name evidence="5" type="ORF">Daus18300_010921</name>
</gene>
<dbReference type="PANTHER" id="PTHR21686">
    <property type="entry name" value="DEOXYNUCLEOTIDYLTRANSFERASE TERMINAL-INTERACTING PROTEIN 2"/>
    <property type="match status" value="1"/>
</dbReference>
<evidence type="ECO:0000256" key="2">
    <source>
        <dbReference type="ARBA" id="ARBA00023242"/>
    </source>
</evidence>
<reference evidence="5 6" key="1">
    <citation type="journal article" date="2024" name="IMA Fungus">
        <title>IMA Genome - F19 : A genome assembly and annotation guide to empower mycologists, including annotated draft genome sequences of Ceratocystis pirilliformis, Diaporthe australafricana, Fusarium ophioides, Paecilomyces lecythidis, and Sporothrix stenoceras.</title>
        <authorList>
            <person name="Aylward J."/>
            <person name="Wilson A.M."/>
            <person name="Visagie C.M."/>
            <person name="Spraker J."/>
            <person name="Barnes I."/>
            <person name="Buitendag C."/>
            <person name="Ceriani C."/>
            <person name="Del Mar Angel L."/>
            <person name="du Plessis D."/>
            <person name="Fuchs T."/>
            <person name="Gasser K."/>
            <person name="Kramer D."/>
            <person name="Li W."/>
            <person name="Munsamy K."/>
            <person name="Piso A."/>
            <person name="Price J.L."/>
            <person name="Sonnekus B."/>
            <person name="Thomas C."/>
            <person name="van der Nest A."/>
            <person name="van Dijk A."/>
            <person name="van Heerden A."/>
            <person name="van Vuuren N."/>
            <person name="Yilmaz N."/>
            <person name="Duong T.A."/>
            <person name="van der Merwe N.A."/>
            <person name="Wingfield M.J."/>
            <person name="Wingfield B.D."/>
        </authorList>
    </citation>
    <scope>NUCLEOTIDE SEQUENCE [LARGE SCALE GENOMIC DNA]</scope>
    <source>
        <strain evidence="5 6">CMW 18300</strain>
    </source>
</reference>
<keyword evidence="6" id="KW-1185">Reference proteome</keyword>
<accession>A0ABR3W8L2</accession>
<evidence type="ECO:0000259" key="4">
    <source>
        <dbReference type="Pfam" id="PF08698"/>
    </source>
</evidence>
<feature type="compositionally biased region" description="Low complexity" evidence="3">
    <location>
        <begin position="43"/>
        <end position="56"/>
    </location>
</feature>
<keyword evidence="2" id="KW-0539">Nucleus</keyword>
<evidence type="ECO:0000313" key="5">
    <source>
        <dbReference type="EMBL" id="KAL1855847.1"/>
    </source>
</evidence>
<protein>
    <submittedName>
        <fullName evidence="5">dTDP-fucopyranose mutase</fullName>
    </submittedName>
</protein>
<evidence type="ECO:0000313" key="6">
    <source>
        <dbReference type="Proteomes" id="UP001583177"/>
    </source>
</evidence>
<organism evidence="5 6">
    <name type="scientific">Diaporthe australafricana</name>
    <dbReference type="NCBI Taxonomy" id="127596"/>
    <lineage>
        <taxon>Eukaryota</taxon>
        <taxon>Fungi</taxon>
        <taxon>Dikarya</taxon>
        <taxon>Ascomycota</taxon>
        <taxon>Pezizomycotina</taxon>
        <taxon>Sordariomycetes</taxon>
        <taxon>Sordariomycetidae</taxon>
        <taxon>Diaporthales</taxon>
        <taxon>Diaporthaceae</taxon>
        <taxon>Diaporthe</taxon>
    </lineage>
</organism>
<dbReference type="Proteomes" id="UP001583177">
    <property type="component" value="Unassembled WGS sequence"/>
</dbReference>
<dbReference type="PANTHER" id="PTHR21686:SF12">
    <property type="entry name" value="DEOXYNUCLEOTIDYLTRANSFERASE TERMINAL-INTERACTING PROTEIN 2"/>
    <property type="match status" value="1"/>
</dbReference>
<dbReference type="Pfam" id="PF08698">
    <property type="entry name" value="Fcf2"/>
    <property type="match status" value="1"/>
</dbReference>
<sequence>MAADDLSEQDIDQLLGSAITSLAAKPAGQAIADSGKQQSLTIAARTPPATTAAGTGKKTGDSQTELALRVPQLKSKDKKATPDNAGAAWYHMPRTKIDDPKVKREFQLLRMRGIVDRKKFFRKDSRKDPFPSFSQFGTLIEGPIEQHNGRLTRKERKRTLVEEVLATGEADGKFKDRYAKIQEKKMSGKKGHYKKLMAARRKRG</sequence>
<name>A0ABR3W8L2_9PEZI</name>
<evidence type="ECO:0000256" key="1">
    <source>
        <dbReference type="ARBA" id="ARBA00004604"/>
    </source>
</evidence>
<proteinExistence type="predicted"/>
<dbReference type="InterPro" id="IPR014810">
    <property type="entry name" value="Fcf2_C"/>
</dbReference>
<feature type="region of interest" description="Disordered" evidence="3">
    <location>
        <begin position="185"/>
        <end position="204"/>
    </location>
</feature>
<feature type="compositionally biased region" description="Basic residues" evidence="3">
    <location>
        <begin position="187"/>
        <end position="204"/>
    </location>
</feature>
<dbReference type="InterPro" id="IPR039883">
    <property type="entry name" value="Fcf2/DNTTIP2"/>
</dbReference>
<comment type="subcellular location">
    <subcellularLocation>
        <location evidence="1">Nucleus</location>
        <location evidence="1">Nucleolus</location>
    </subcellularLocation>
</comment>
<feature type="region of interest" description="Disordered" evidence="3">
    <location>
        <begin position="27"/>
        <end position="64"/>
    </location>
</feature>
<feature type="domain" description="Fcf2 pre-rRNA processing C-terminal" evidence="4">
    <location>
        <begin position="83"/>
        <end position="175"/>
    </location>
</feature>